<evidence type="ECO:0000313" key="2">
    <source>
        <dbReference type="Proteomes" id="UP000321820"/>
    </source>
</evidence>
<proteinExistence type="predicted"/>
<sequence>MSNAKPNLLKGLLAGVAAGLVATAAKGLVEKFYPPHTHGELEPSELLVEKLAGHHLSPSTKATAAQTIHWGFGALAGGAYGMLAELYPAATARNGAQFGVVLATLTHESAFPKLGLAAEPEDQDVREQSSEMISHVVYGVVTETVRSVVRRVL</sequence>
<gene>
    <name evidence="1" type="ORF">FTW19_20685</name>
</gene>
<dbReference type="InterPro" id="IPR009898">
    <property type="entry name" value="DUF1440"/>
</dbReference>
<dbReference type="OrthoDB" id="121289at2"/>
<dbReference type="RefSeq" id="WP_147649447.1">
    <property type="nucleotide sequence ID" value="NZ_CP042806.1"/>
</dbReference>
<organism evidence="1 2">
    <name type="scientific">Terriglobus albidus</name>
    <dbReference type="NCBI Taxonomy" id="1592106"/>
    <lineage>
        <taxon>Bacteria</taxon>
        <taxon>Pseudomonadati</taxon>
        <taxon>Acidobacteriota</taxon>
        <taxon>Terriglobia</taxon>
        <taxon>Terriglobales</taxon>
        <taxon>Acidobacteriaceae</taxon>
        <taxon>Terriglobus</taxon>
    </lineage>
</organism>
<dbReference type="EMBL" id="CP042806">
    <property type="protein sequence ID" value="QEE30178.1"/>
    <property type="molecule type" value="Genomic_DNA"/>
</dbReference>
<dbReference type="KEGG" id="talb:FTW19_20685"/>
<name>A0A5B9ED91_9BACT</name>
<protein>
    <submittedName>
        <fullName evidence="1">DUF1440 domain-containing protein</fullName>
    </submittedName>
</protein>
<dbReference type="Pfam" id="PF07274">
    <property type="entry name" value="DUF1440"/>
    <property type="match status" value="1"/>
</dbReference>
<reference evidence="1 2" key="1">
    <citation type="submission" date="2019-08" db="EMBL/GenBank/DDBJ databases">
        <title>Complete genome sequence of Terriglobus albidus strain ORNL.</title>
        <authorList>
            <person name="Podar M."/>
        </authorList>
    </citation>
    <scope>NUCLEOTIDE SEQUENCE [LARGE SCALE GENOMIC DNA]</scope>
    <source>
        <strain evidence="1 2">ORNL</strain>
    </source>
</reference>
<dbReference type="Proteomes" id="UP000321820">
    <property type="component" value="Chromosome"/>
</dbReference>
<accession>A0A5B9ED91</accession>
<evidence type="ECO:0000313" key="1">
    <source>
        <dbReference type="EMBL" id="QEE30178.1"/>
    </source>
</evidence>
<dbReference type="AlphaFoldDB" id="A0A5B9ED91"/>
<keyword evidence="2" id="KW-1185">Reference proteome</keyword>